<feature type="transmembrane region" description="Helical" evidence="18">
    <location>
        <begin position="56"/>
        <end position="75"/>
    </location>
</feature>
<evidence type="ECO:0000313" key="22">
    <source>
        <dbReference type="EMBL" id="WGZ96191.1"/>
    </source>
</evidence>
<keyword evidence="9" id="KW-0547">Nucleotide-binding</keyword>
<keyword evidence="10" id="KW-0418">Kinase</keyword>
<keyword evidence="5" id="KW-1003">Cell membrane</keyword>
<dbReference type="GO" id="GO:0005524">
    <property type="term" value="F:ATP binding"/>
    <property type="evidence" value="ECO:0007669"/>
    <property type="project" value="UniProtKB-KW"/>
</dbReference>
<accession>A0AA95HLJ4</accession>
<dbReference type="PANTHER" id="PTHR32309:SF13">
    <property type="entry name" value="FERRIC ENTEROBACTIN TRANSPORT PROTEIN FEPE"/>
    <property type="match status" value="1"/>
</dbReference>
<evidence type="ECO:0000256" key="1">
    <source>
        <dbReference type="ARBA" id="ARBA00004429"/>
    </source>
</evidence>
<dbReference type="SUPFAM" id="SSF52540">
    <property type="entry name" value="P-loop containing nucleoside triphosphate hydrolases"/>
    <property type="match status" value="1"/>
</dbReference>
<dbReference type="GO" id="GO:0005886">
    <property type="term" value="C:plasma membrane"/>
    <property type="evidence" value="ECO:0007669"/>
    <property type="project" value="UniProtKB-SubCell"/>
</dbReference>
<organism evidence="22">
    <name type="scientific">Candidatus Thiothrix putei</name>
    <dbReference type="NCBI Taxonomy" id="3080811"/>
    <lineage>
        <taxon>Bacteria</taxon>
        <taxon>Pseudomonadati</taxon>
        <taxon>Pseudomonadota</taxon>
        <taxon>Gammaproteobacteria</taxon>
        <taxon>Thiotrichales</taxon>
        <taxon>Thiotrichaceae</taxon>
        <taxon>Thiothrix</taxon>
    </lineage>
</organism>
<feature type="coiled-coil region" evidence="16">
    <location>
        <begin position="259"/>
        <end position="330"/>
    </location>
</feature>
<evidence type="ECO:0000256" key="16">
    <source>
        <dbReference type="SAM" id="Coils"/>
    </source>
</evidence>
<feature type="region of interest" description="Disordered" evidence="17">
    <location>
        <begin position="174"/>
        <end position="201"/>
    </location>
</feature>
<feature type="domain" description="Polysaccharide chain length determinant N-terminal" evidence="19">
    <location>
        <begin position="42"/>
        <end position="134"/>
    </location>
</feature>
<evidence type="ECO:0000256" key="12">
    <source>
        <dbReference type="ARBA" id="ARBA00022989"/>
    </source>
</evidence>
<gene>
    <name evidence="22" type="ORF">QJT81_09520</name>
</gene>
<evidence type="ECO:0000256" key="18">
    <source>
        <dbReference type="SAM" id="Phobius"/>
    </source>
</evidence>
<dbReference type="Pfam" id="PF13807">
    <property type="entry name" value="GNVR"/>
    <property type="match status" value="1"/>
</dbReference>
<dbReference type="Gene3D" id="3.40.50.300">
    <property type="entry name" value="P-loop containing nucleotide triphosphate hydrolases"/>
    <property type="match status" value="1"/>
</dbReference>
<evidence type="ECO:0000256" key="3">
    <source>
        <dbReference type="ARBA" id="ARBA00008883"/>
    </source>
</evidence>
<evidence type="ECO:0000256" key="7">
    <source>
        <dbReference type="ARBA" id="ARBA00022679"/>
    </source>
</evidence>
<keyword evidence="12 18" id="KW-1133">Transmembrane helix</keyword>
<keyword evidence="8 18" id="KW-0812">Transmembrane</keyword>
<comment type="similarity">
    <text evidence="3">Belongs to the etk/wzc family.</text>
</comment>
<dbReference type="InterPro" id="IPR050445">
    <property type="entry name" value="Bact_polysacc_biosynth/exp"/>
</dbReference>
<dbReference type="NCBIfam" id="TIGR01007">
    <property type="entry name" value="eps_fam"/>
    <property type="match status" value="1"/>
</dbReference>
<dbReference type="EC" id="2.7.10.2" evidence="4"/>
<keyword evidence="7" id="KW-0808">Transferase</keyword>
<dbReference type="Proteomes" id="UP001301326">
    <property type="component" value="Chromosome"/>
</dbReference>
<dbReference type="KEGG" id="tput:QJT81_09520"/>
<dbReference type="InterPro" id="IPR003856">
    <property type="entry name" value="LPS_length_determ_N"/>
</dbReference>
<evidence type="ECO:0000256" key="5">
    <source>
        <dbReference type="ARBA" id="ARBA00022475"/>
    </source>
</evidence>
<comment type="catalytic activity">
    <reaction evidence="15">
        <text>L-tyrosyl-[protein] + ATP = O-phospho-L-tyrosyl-[protein] + ADP + H(+)</text>
        <dbReference type="Rhea" id="RHEA:10596"/>
        <dbReference type="Rhea" id="RHEA-COMP:10136"/>
        <dbReference type="Rhea" id="RHEA-COMP:20101"/>
        <dbReference type="ChEBI" id="CHEBI:15378"/>
        <dbReference type="ChEBI" id="CHEBI:30616"/>
        <dbReference type="ChEBI" id="CHEBI:46858"/>
        <dbReference type="ChEBI" id="CHEBI:61978"/>
        <dbReference type="ChEBI" id="CHEBI:456216"/>
        <dbReference type="EC" id="2.7.10.2"/>
    </reaction>
</comment>
<comment type="subcellular location">
    <subcellularLocation>
        <location evidence="1">Cell inner membrane</location>
        <topology evidence="1">Multi-pass membrane protein</topology>
    </subcellularLocation>
</comment>
<evidence type="ECO:0000259" key="21">
    <source>
        <dbReference type="Pfam" id="PF13807"/>
    </source>
</evidence>
<keyword evidence="13 18" id="KW-0472">Membrane</keyword>
<evidence type="ECO:0000256" key="2">
    <source>
        <dbReference type="ARBA" id="ARBA00007316"/>
    </source>
</evidence>
<evidence type="ECO:0000256" key="14">
    <source>
        <dbReference type="ARBA" id="ARBA00023137"/>
    </source>
</evidence>
<dbReference type="InterPro" id="IPR032807">
    <property type="entry name" value="GNVR"/>
</dbReference>
<feature type="domain" description="Tyrosine-protein kinase G-rich" evidence="21">
    <location>
        <begin position="437"/>
        <end position="507"/>
    </location>
</feature>
<evidence type="ECO:0000259" key="20">
    <source>
        <dbReference type="Pfam" id="PF13614"/>
    </source>
</evidence>
<sequence>MKNLPQNNGVQPRQALAAQPSQPVAFSTLLADAAGQDDAGGIDLRAIWLTLKRHKITILLVFLSVFIINALGALGKTPIYQATITLELRPEEQRVLNFGVEAQGMADYMAASLFYQTQYELLRSRTLAEQVIDRMGLESRFAQANAPVIPVAQPFYAETLAAVKQTLRSWRDALLPTTPDEPKNAEVVNNTESEGETENPAVSRFMGSRKIEPVEESQVVTVTYDDADPKLAAAIANGIADTYINMSLERRTASTRHAEKFLQEQLVQAKSKLETAETELVQYAEKKAIYNLGDKQPLIAQQLNSANEALMEARKERIAAESAYQQAQLSSVQTKAQTNPALDALKQSLTKLQVEYQEKSGIYDDGYPVMQELRNQMTLLENNIQQEIQSETQVASTTLKANYLAAKQKEDQLQADVKQYKVDLLSNQNSGIGYNTLQREVEISRGLYEALLQRVKEVSVAGLATTSNVAVVDSALIPSSPYKPDTRKDLLSGALLGLVLGIAVAFLWEYLDDRVKVFEELERHVGNVPLLGILPALHRKQLDGHNYALLTQQKPASAVAEASRSLCTNLMLATRSGMPRLLNITSTEAAEGKTATAINLATAFAQTGKRVLLIDADLRKPTIHKHLKIANIKGFSHYLIGQENLQSLIQPCLLDGVEVITAGPPAPNPVELLHSLRMAELRAFAYAPACPFDVIILDSPPVLGLADALIIGHNTQATLMVVATKQVRMRNLKTAINRLNQAQANVIGITMSKNPQDSHDSYHYHYGDAASLPPKETVSR</sequence>
<feature type="domain" description="AAA" evidence="20">
    <location>
        <begin position="592"/>
        <end position="744"/>
    </location>
</feature>
<evidence type="ECO:0000256" key="17">
    <source>
        <dbReference type="SAM" id="MobiDB-lite"/>
    </source>
</evidence>
<evidence type="ECO:0000256" key="11">
    <source>
        <dbReference type="ARBA" id="ARBA00022840"/>
    </source>
</evidence>
<evidence type="ECO:0000256" key="8">
    <source>
        <dbReference type="ARBA" id="ARBA00022692"/>
    </source>
</evidence>
<keyword evidence="11" id="KW-0067">ATP-binding</keyword>
<dbReference type="GO" id="GO:0004715">
    <property type="term" value="F:non-membrane spanning protein tyrosine kinase activity"/>
    <property type="evidence" value="ECO:0007669"/>
    <property type="project" value="UniProtKB-EC"/>
</dbReference>
<dbReference type="CDD" id="cd05387">
    <property type="entry name" value="BY-kinase"/>
    <property type="match status" value="1"/>
</dbReference>
<evidence type="ECO:0000256" key="9">
    <source>
        <dbReference type="ARBA" id="ARBA00022741"/>
    </source>
</evidence>
<dbReference type="InterPro" id="IPR027417">
    <property type="entry name" value="P-loop_NTPase"/>
</dbReference>
<dbReference type="Pfam" id="PF02706">
    <property type="entry name" value="Wzz"/>
    <property type="match status" value="1"/>
</dbReference>
<keyword evidence="6" id="KW-0997">Cell inner membrane</keyword>
<dbReference type="AlphaFoldDB" id="A0AA95HLJ4"/>
<proteinExistence type="inferred from homology"/>
<evidence type="ECO:0000256" key="4">
    <source>
        <dbReference type="ARBA" id="ARBA00011903"/>
    </source>
</evidence>
<dbReference type="EMBL" id="CP124756">
    <property type="protein sequence ID" value="WGZ96191.1"/>
    <property type="molecule type" value="Genomic_DNA"/>
</dbReference>
<evidence type="ECO:0000256" key="10">
    <source>
        <dbReference type="ARBA" id="ARBA00022777"/>
    </source>
</evidence>
<keyword evidence="16" id="KW-0175">Coiled coil</keyword>
<comment type="similarity">
    <text evidence="2">Belongs to the CpsD/CapB family.</text>
</comment>
<evidence type="ECO:0000259" key="19">
    <source>
        <dbReference type="Pfam" id="PF02706"/>
    </source>
</evidence>
<reference evidence="22" key="2">
    <citation type="submission" date="2023-04" db="EMBL/GenBank/DDBJ databases">
        <authorList>
            <person name="Beletskiy A.V."/>
            <person name="Mardanov A.V."/>
            <person name="Ravin N.V."/>
        </authorList>
    </citation>
    <scope>NUCLEOTIDE SEQUENCE</scope>
    <source>
        <strain evidence="22">GKL-02</strain>
    </source>
</reference>
<evidence type="ECO:0000256" key="15">
    <source>
        <dbReference type="ARBA" id="ARBA00051245"/>
    </source>
</evidence>
<evidence type="ECO:0000256" key="6">
    <source>
        <dbReference type="ARBA" id="ARBA00022519"/>
    </source>
</evidence>
<dbReference type="InterPro" id="IPR025669">
    <property type="entry name" value="AAA_dom"/>
</dbReference>
<feature type="region of interest" description="Disordered" evidence="17">
    <location>
        <begin position="760"/>
        <end position="780"/>
    </location>
</feature>
<dbReference type="InterPro" id="IPR005702">
    <property type="entry name" value="Wzc-like_C"/>
</dbReference>
<dbReference type="PANTHER" id="PTHR32309">
    <property type="entry name" value="TYROSINE-PROTEIN KINASE"/>
    <property type="match status" value="1"/>
</dbReference>
<keyword evidence="14" id="KW-0829">Tyrosine-protein kinase</keyword>
<reference evidence="22" key="1">
    <citation type="journal article" date="2023" name="Int. J. Mol. Sci.">
        <title>Metagenomics Revealed a New Genus 'Candidatus Thiocaldithrix dubininis' gen. nov., sp. nov. and a New Species 'Candidatus Thiothrix putei' sp. nov. in the Family Thiotrichaceae, Some Members of Which Have Traits of Both Na+- and H+-Motive Energetics.</title>
        <authorList>
            <person name="Ravin N.V."/>
            <person name="Muntyan M.S."/>
            <person name="Smolyakov D.D."/>
            <person name="Rudenko T.S."/>
            <person name="Beletsky A.V."/>
            <person name="Mardanov A.V."/>
            <person name="Grabovich M.Y."/>
        </authorList>
    </citation>
    <scope>NUCLEOTIDE SEQUENCE</scope>
    <source>
        <strain evidence="22">GKL-02</strain>
    </source>
</reference>
<protein>
    <recommendedName>
        <fullName evidence="4">non-specific protein-tyrosine kinase</fullName>
        <ecNumber evidence="4">2.7.10.2</ecNumber>
    </recommendedName>
</protein>
<evidence type="ECO:0000256" key="13">
    <source>
        <dbReference type="ARBA" id="ARBA00023136"/>
    </source>
</evidence>
<name>A0AA95HLJ4_9GAMM</name>
<dbReference type="Pfam" id="PF13614">
    <property type="entry name" value="AAA_31"/>
    <property type="match status" value="1"/>
</dbReference>